<keyword evidence="2" id="KW-0472">Membrane</keyword>
<dbReference type="Proteomes" id="UP000251891">
    <property type="component" value="Unassembled WGS sequence"/>
</dbReference>
<dbReference type="PROSITE" id="PS51318">
    <property type="entry name" value="TAT"/>
    <property type="match status" value="1"/>
</dbReference>
<name>A0A365HC15_9ACTN</name>
<feature type="compositionally biased region" description="Basic and acidic residues" evidence="1">
    <location>
        <begin position="186"/>
        <end position="204"/>
    </location>
</feature>
<dbReference type="Pfam" id="PF09534">
    <property type="entry name" value="Trp_oprn_chp"/>
    <property type="match status" value="1"/>
</dbReference>
<reference evidence="3 4" key="1">
    <citation type="submission" date="2018-06" db="EMBL/GenBank/DDBJ databases">
        <title>Actinomadura craniellae sp. nov. isolated from marine sponge Craniella sp.</title>
        <authorList>
            <person name="Li L."/>
            <person name="Xu Q.H."/>
            <person name="Lin H.W."/>
            <person name="Lu Y.H."/>
        </authorList>
    </citation>
    <scope>NUCLEOTIDE SEQUENCE [LARGE SCALE GENOMIC DNA]</scope>
    <source>
        <strain evidence="3 4">LHW63021</strain>
    </source>
</reference>
<keyword evidence="4" id="KW-1185">Reference proteome</keyword>
<evidence type="ECO:0000313" key="4">
    <source>
        <dbReference type="Proteomes" id="UP000251891"/>
    </source>
</evidence>
<feature type="transmembrane region" description="Helical" evidence="2">
    <location>
        <begin position="83"/>
        <end position="102"/>
    </location>
</feature>
<protein>
    <submittedName>
        <fullName evidence="3">MFS transporter</fullName>
    </submittedName>
</protein>
<gene>
    <name evidence="3" type="ORF">DPM19_06370</name>
</gene>
<keyword evidence="2" id="KW-1133">Transmembrane helix</keyword>
<proteinExistence type="predicted"/>
<dbReference type="InterPro" id="IPR019051">
    <property type="entry name" value="Trp_biosyn_TM_oprn/chp"/>
</dbReference>
<evidence type="ECO:0000313" key="3">
    <source>
        <dbReference type="EMBL" id="RAY16486.1"/>
    </source>
</evidence>
<feature type="transmembrane region" description="Helical" evidence="2">
    <location>
        <begin position="56"/>
        <end position="76"/>
    </location>
</feature>
<dbReference type="InterPro" id="IPR006311">
    <property type="entry name" value="TAT_signal"/>
</dbReference>
<accession>A0A365HC15</accession>
<keyword evidence="2" id="KW-0812">Transmembrane</keyword>
<dbReference type="OrthoDB" id="3712369at2"/>
<dbReference type="AlphaFoldDB" id="A0A365HC15"/>
<feature type="transmembrane region" description="Helical" evidence="2">
    <location>
        <begin position="132"/>
        <end position="153"/>
    </location>
</feature>
<dbReference type="EMBL" id="QLYX01000002">
    <property type="protein sequence ID" value="RAY16486.1"/>
    <property type="molecule type" value="Genomic_DNA"/>
</dbReference>
<dbReference type="RefSeq" id="WP_111863825.1">
    <property type="nucleotide sequence ID" value="NZ_QLYX01000002.1"/>
</dbReference>
<feature type="region of interest" description="Disordered" evidence="1">
    <location>
        <begin position="166"/>
        <end position="204"/>
    </location>
</feature>
<comment type="caution">
    <text evidence="3">The sequence shown here is derived from an EMBL/GenBank/DDBJ whole genome shotgun (WGS) entry which is preliminary data.</text>
</comment>
<organism evidence="3 4">
    <name type="scientific">Actinomadura craniellae</name>
    <dbReference type="NCBI Taxonomy" id="2231787"/>
    <lineage>
        <taxon>Bacteria</taxon>
        <taxon>Bacillati</taxon>
        <taxon>Actinomycetota</taxon>
        <taxon>Actinomycetes</taxon>
        <taxon>Streptosporangiales</taxon>
        <taxon>Thermomonosporaceae</taxon>
        <taxon>Actinomadura</taxon>
    </lineage>
</organism>
<sequence length="204" mass="20496">MTGPHPPAPRRELASVALLCAAGALLAVLAAGRAWATVRAPAAVTPFSLAVTGRELAPAAAALGWAGLAGLAALVATRGRARTVVGALLALFGAVIAVVSTVSTGRADVLAAAGSRRALLELSGAPAVTVSAWWAISLAGGLLLAAGGVITVIRGHRWPGMSARYDRPGTAARSPAADDPAGLWKSLDRGEDPTVNEHEEPDVR</sequence>
<evidence type="ECO:0000256" key="2">
    <source>
        <dbReference type="SAM" id="Phobius"/>
    </source>
</evidence>
<evidence type="ECO:0000256" key="1">
    <source>
        <dbReference type="SAM" id="MobiDB-lite"/>
    </source>
</evidence>